<dbReference type="STRING" id="55544.A0A4D9DN81"/>
<evidence type="ECO:0000313" key="4">
    <source>
        <dbReference type="EMBL" id="TFJ96413.1"/>
    </source>
</evidence>
<dbReference type="InterPro" id="IPR032747">
    <property type="entry name" value="NUFIP2"/>
</dbReference>
<dbReference type="EMBL" id="QXTE01000685">
    <property type="protein sequence ID" value="TFJ96413.1"/>
    <property type="molecule type" value="Genomic_DNA"/>
</dbReference>
<feature type="region of interest" description="Disordered" evidence="1">
    <location>
        <begin position="66"/>
        <end position="162"/>
    </location>
</feature>
<feature type="compositionally biased region" description="Pro residues" evidence="1">
    <location>
        <begin position="230"/>
        <end position="242"/>
    </location>
</feature>
<accession>A0A4D9DN81</accession>
<feature type="compositionally biased region" description="Low complexity" evidence="1">
    <location>
        <begin position="39"/>
        <end position="48"/>
    </location>
</feature>
<evidence type="ECO:0000259" key="3">
    <source>
        <dbReference type="Pfam" id="PF14940"/>
    </source>
</evidence>
<dbReference type="Proteomes" id="UP000297703">
    <property type="component" value="Unassembled WGS sequence"/>
</dbReference>
<dbReference type="GO" id="GO:0005654">
    <property type="term" value="C:nucleoplasm"/>
    <property type="evidence" value="ECO:0007669"/>
    <property type="project" value="TreeGrafter"/>
</dbReference>
<dbReference type="GO" id="GO:0010494">
    <property type="term" value="C:cytoplasmic stress granule"/>
    <property type="evidence" value="ECO:0007669"/>
    <property type="project" value="TreeGrafter"/>
</dbReference>
<dbReference type="Pfam" id="PF14940">
    <property type="entry name" value="TMEM219"/>
    <property type="match status" value="1"/>
</dbReference>
<evidence type="ECO:0000256" key="2">
    <source>
        <dbReference type="SAM" id="Phobius"/>
    </source>
</evidence>
<name>A0A4D9DN81_9SAUR</name>
<reference evidence="4 5" key="2">
    <citation type="submission" date="2019-04" db="EMBL/GenBank/DDBJ databases">
        <title>The genome sequence of big-headed turtle.</title>
        <authorList>
            <person name="Gong S."/>
        </authorList>
    </citation>
    <scope>NUCLEOTIDE SEQUENCE [LARGE SCALE GENOMIC DNA]</scope>
    <source>
        <strain evidence="4">DO16091913</strain>
        <tissue evidence="4">Muscle</tissue>
    </source>
</reference>
<keyword evidence="5" id="KW-1185">Reference proteome</keyword>
<dbReference type="PANTHER" id="PTHR28333">
    <property type="entry name" value="NUCLEAR FRAGILE X MENTAL RETARDATION-INTERACTING PROTEIN 2"/>
    <property type="match status" value="1"/>
</dbReference>
<protein>
    <submittedName>
        <fullName evidence="4">5,10-methylene-tetrahydrofolate dehydrogenase</fullName>
    </submittedName>
</protein>
<dbReference type="Pfam" id="PF15293">
    <property type="entry name" value="NUFIP2"/>
    <property type="match status" value="2"/>
</dbReference>
<dbReference type="AlphaFoldDB" id="A0A4D9DN81"/>
<comment type="caution">
    <text evidence="4">The sequence shown here is derived from an EMBL/GenBank/DDBJ whole genome shotgun (WGS) entry which is preliminary data.</text>
</comment>
<feature type="region of interest" description="Disordered" evidence="1">
    <location>
        <begin position="223"/>
        <end position="254"/>
    </location>
</feature>
<keyword evidence="2" id="KW-0472">Membrane</keyword>
<keyword evidence="2" id="KW-0812">Transmembrane</keyword>
<feature type="transmembrane region" description="Helical" evidence="2">
    <location>
        <begin position="318"/>
        <end position="339"/>
    </location>
</feature>
<evidence type="ECO:0000313" key="5">
    <source>
        <dbReference type="Proteomes" id="UP000297703"/>
    </source>
</evidence>
<proteinExistence type="predicted"/>
<gene>
    <name evidence="4" type="ORF">DR999_PMT21794</name>
</gene>
<feature type="compositionally biased region" description="Basic residues" evidence="1">
    <location>
        <begin position="74"/>
        <end position="94"/>
    </location>
</feature>
<sequence>MPASCRQPLLNERTEAKHGAILGDQLGDRCGTWESNGHGPEAAEGGAPLSPSNTLNIRNLQLSEREAGPPAPHRYPHRYHPHPRPLHATHRRSYRPGAKEWGPSANGHGPGEGRGGWAARRRPFPEPPRSPERAGQAPQDAEKAPEPWALFRPPPAFPVDSSRARTLPKISYASKLKENLERQPARVPASALRTAGPLPNGSPTPPAEPQLGAIFQNQWGLSFINEPGAGQPPSPEQTPPTAPTSGQSRDCWQQMSHKDWEEARDYHAEAWDHIWKLHRQAPSRVTVYADPLDGKGLAMLSCPLLGSLRLCLERRPPLVCFCLCLFSLAVTFAAFAAYIQSHEVRDADITQDWNSLLESLSHLSFCTDNGTWGGPTTPAPSPRAALPSSRAPPALSVLVGLTFNLPGVRPPNTTRLALTVTGHQLGLGGPEPQQPIRLVVVTPWPPGPSPQGSCLSLAGPPSLLPQTRAPPRCIVGDLDAHPQEEPGSCYQPGYQPDPTLATMLSLEDRRLCSQRLLLAGLTVLCLCALLLCMAGLCLPPPHDSRGRL</sequence>
<organism evidence="4 5">
    <name type="scientific">Platysternon megacephalum</name>
    <name type="common">big-headed turtle</name>
    <dbReference type="NCBI Taxonomy" id="55544"/>
    <lineage>
        <taxon>Eukaryota</taxon>
        <taxon>Metazoa</taxon>
        <taxon>Chordata</taxon>
        <taxon>Craniata</taxon>
        <taxon>Vertebrata</taxon>
        <taxon>Euteleostomi</taxon>
        <taxon>Archelosauria</taxon>
        <taxon>Testudinata</taxon>
        <taxon>Testudines</taxon>
        <taxon>Cryptodira</taxon>
        <taxon>Durocryptodira</taxon>
        <taxon>Testudinoidea</taxon>
        <taxon>Platysternidae</taxon>
        <taxon>Platysternon</taxon>
    </lineage>
</organism>
<evidence type="ECO:0000256" key="1">
    <source>
        <dbReference type="SAM" id="MobiDB-lite"/>
    </source>
</evidence>
<dbReference type="InterPro" id="IPR039587">
    <property type="entry name" value="TMEM248/TMEM219_dom"/>
</dbReference>
<feature type="transmembrane region" description="Helical" evidence="2">
    <location>
        <begin position="516"/>
        <end position="538"/>
    </location>
</feature>
<dbReference type="GO" id="GO:0003723">
    <property type="term" value="F:RNA binding"/>
    <property type="evidence" value="ECO:0007669"/>
    <property type="project" value="InterPro"/>
</dbReference>
<dbReference type="OrthoDB" id="8849279at2759"/>
<keyword evidence="2" id="KW-1133">Transmembrane helix</keyword>
<reference evidence="4 5" key="1">
    <citation type="submission" date="2019-04" db="EMBL/GenBank/DDBJ databases">
        <title>Draft genome of the big-headed turtle Platysternon megacephalum.</title>
        <authorList>
            <person name="Gong S."/>
        </authorList>
    </citation>
    <scope>NUCLEOTIDE SEQUENCE [LARGE SCALE GENOMIC DNA]</scope>
    <source>
        <strain evidence="4">DO16091913</strain>
        <tissue evidence="4">Muscle</tissue>
    </source>
</reference>
<feature type="region of interest" description="Disordered" evidence="1">
    <location>
        <begin position="31"/>
        <end position="54"/>
    </location>
</feature>
<feature type="region of interest" description="Disordered" evidence="1">
    <location>
        <begin position="177"/>
        <end position="211"/>
    </location>
</feature>
<dbReference type="PANTHER" id="PTHR28333:SF3">
    <property type="entry name" value="LOC100145486 PROTEIN"/>
    <property type="match status" value="1"/>
</dbReference>
<feature type="domain" description="TMEM248/TMEM219" evidence="3">
    <location>
        <begin position="308"/>
        <end position="476"/>
    </location>
</feature>